<evidence type="ECO:0000256" key="1">
    <source>
        <dbReference type="SAM" id="Phobius"/>
    </source>
</evidence>
<dbReference type="PANTHER" id="PTHR48090">
    <property type="entry name" value="UNDECAPRENYL-PHOSPHATE 4-DEOXY-4-FORMAMIDO-L-ARABINOSE TRANSFERASE-RELATED"/>
    <property type="match status" value="1"/>
</dbReference>
<sequence>MSSGSPSKSDVTAVIPTLQEEEGIGLVIDELKANGVEKIIVVDGGSTDRTREVASSKGARVVLQEGRGKALAIKTALKYVETPWMLVIDGDYTYDASYVDAMLSVAKDYDEIIGARLLGRENIPLLNRFGNWVITKAFNVLFGVRLSDVCSGMYLVRTEIAREVWFEGKGFSVEVEIAAHVANTTRRIAEVPIRYRRRVGKGKLGKRHGFLILFDTVRLAWRYNPTLVIFLLGSLSLMPGVPIFLWVFYEYVFRGVEHFVWAIISLQMVSVGLVSVLLSILSLYLKRLEYRLIEKIEKRLRQVQA</sequence>
<evidence type="ECO:0000313" key="3">
    <source>
        <dbReference type="EMBL" id="QOJ79299.1"/>
    </source>
</evidence>
<keyword evidence="4" id="KW-1185">Reference proteome</keyword>
<protein>
    <submittedName>
        <fullName evidence="3">Glycosyltransferase</fullName>
    </submittedName>
</protein>
<dbReference type="SUPFAM" id="SSF53448">
    <property type="entry name" value="Nucleotide-diphospho-sugar transferases"/>
    <property type="match status" value="1"/>
</dbReference>
<dbReference type="InterPro" id="IPR029044">
    <property type="entry name" value="Nucleotide-diphossugar_trans"/>
</dbReference>
<dbReference type="Pfam" id="PF00535">
    <property type="entry name" value="Glycos_transf_2"/>
    <property type="match status" value="1"/>
</dbReference>
<feature type="transmembrane region" description="Helical" evidence="1">
    <location>
        <begin position="227"/>
        <end position="249"/>
    </location>
</feature>
<dbReference type="KEGG" id="thel:IG193_02210"/>
<proteinExistence type="predicted"/>
<keyword evidence="1" id="KW-0812">Transmembrane</keyword>
<keyword evidence="1" id="KW-1133">Transmembrane helix</keyword>
<accession>A0A7L9FHQ7</accession>
<keyword evidence="1" id="KW-0472">Membrane</keyword>
<dbReference type="CDD" id="cd04179">
    <property type="entry name" value="DPM_DPG-synthase_like"/>
    <property type="match status" value="1"/>
</dbReference>
<dbReference type="InterPro" id="IPR050256">
    <property type="entry name" value="Glycosyltransferase_2"/>
</dbReference>
<gene>
    <name evidence="3" type="ORF">IG193_02210</name>
</gene>
<dbReference type="EMBL" id="CP062310">
    <property type="protein sequence ID" value="QOJ79299.1"/>
    <property type="molecule type" value="Genomic_DNA"/>
</dbReference>
<name>A0A7L9FHQ7_9CREN</name>
<dbReference type="Gene3D" id="3.90.550.10">
    <property type="entry name" value="Spore Coat Polysaccharide Biosynthesis Protein SpsA, Chain A"/>
    <property type="match status" value="1"/>
</dbReference>
<dbReference type="GeneID" id="59148672"/>
<keyword evidence="3" id="KW-0808">Transferase</keyword>
<dbReference type="RefSeq" id="WP_192819271.1">
    <property type="nucleotide sequence ID" value="NZ_CP062310.1"/>
</dbReference>
<evidence type="ECO:0000313" key="4">
    <source>
        <dbReference type="Proteomes" id="UP000594121"/>
    </source>
</evidence>
<dbReference type="InterPro" id="IPR001173">
    <property type="entry name" value="Glyco_trans_2-like"/>
</dbReference>
<dbReference type="PANTHER" id="PTHR48090:SF7">
    <property type="entry name" value="RFBJ PROTEIN"/>
    <property type="match status" value="1"/>
</dbReference>
<dbReference type="AlphaFoldDB" id="A0A7L9FHQ7"/>
<dbReference type="InParanoid" id="A0A7L9FHQ7"/>
<dbReference type="GO" id="GO:0016740">
    <property type="term" value="F:transferase activity"/>
    <property type="evidence" value="ECO:0007669"/>
    <property type="project" value="UniProtKB-KW"/>
</dbReference>
<dbReference type="FunCoup" id="A0A7L9FHQ7">
    <property type="interactions" value="193"/>
</dbReference>
<reference evidence="3 4" key="1">
    <citation type="submission" date="2020-10" db="EMBL/GenBank/DDBJ databases">
        <title>Thermofilum lucidum 3507LT sp. nov. a novel member of Thermofilaceae family isolated from Chile hot spring, and proposal of description order Thermofilales.</title>
        <authorList>
            <person name="Zayulina K.S."/>
            <person name="Elcheninov A.G."/>
            <person name="Toshchakov S.V."/>
            <person name="Kublanov I.V."/>
        </authorList>
    </citation>
    <scope>NUCLEOTIDE SEQUENCE [LARGE SCALE GENOMIC DNA]</scope>
    <source>
        <strain evidence="3 4">3507LT</strain>
    </source>
</reference>
<organism evidence="3 4">
    <name type="scientific">Infirmifilum lucidum</name>
    <dbReference type="NCBI Taxonomy" id="2776706"/>
    <lineage>
        <taxon>Archaea</taxon>
        <taxon>Thermoproteota</taxon>
        <taxon>Thermoprotei</taxon>
        <taxon>Thermofilales</taxon>
        <taxon>Thermofilaceae</taxon>
        <taxon>Infirmifilum</taxon>
    </lineage>
</organism>
<feature type="domain" description="Glycosyltransferase 2-like" evidence="2">
    <location>
        <begin position="13"/>
        <end position="164"/>
    </location>
</feature>
<evidence type="ECO:0000259" key="2">
    <source>
        <dbReference type="Pfam" id="PF00535"/>
    </source>
</evidence>
<feature type="transmembrane region" description="Helical" evidence="1">
    <location>
        <begin position="261"/>
        <end position="285"/>
    </location>
</feature>
<dbReference type="Proteomes" id="UP000594121">
    <property type="component" value="Chromosome"/>
</dbReference>